<gene>
    <name evidence="2" type="ORF">EZE20_18030</name>
</gene>
<proteinExistence type="predicted"/>
<protein>
    <submittedName>
        <fullName evidence="2">Gliding motility-associated C-terminal domain-containing protein</fullName>
    </submittedName>
</protein>
<dbReference type="OrthoDB" id="631648at2"/>
<keyword evidence="3" id="KW-1185">Reference proteome</keyword>
<dbReference type="Pfam" id="PF13585">
    <property type="entry name" value="CHU_C"/>
    <property type="match status" value="1"/>
</dbReference>
<evidence type="ECO:0000256" key="1">
    <source>
        <dbReference type="SAM" id="SignalP"/>
    </source>
</evidence>
<sequence length="470" mass="51701">MKSKRAHFSYVLVTLLLLGWVKSVQAQCPTALPFLDQYERGESSLTLSGCLPLTVEVRNQVPEATNIRTVFDYQGGNISPQNLSNEQVYRYPKTGSYTLIQLVDKENKTYVSCHTVEVTDTIAPVVRAVPCADGGVQLIFDANQPTKYPTYQVDWGDTEIKGYPSFRRIQYKYASPATYTIRVRGVHTPGQCRGSITQLTYVAPESLSPPVITEGRAADEQNILLSYEHTLPTDLILLRGSAGGTFEPAGNLLSSSETSVATTMIRPEEVCFQLQPADSCLSSLRSKVVCAAEFAAIGSPDSNTLTWKIPDHSTQATARIERDNASWRMLAAPLSESEASDQTFVCGQNVCYQLIVSQNEFSYYSPAVCVQVPEDQCVSRPPFFMPEAFSPNHDGINDALEIKGVISPEFEIQIFNAWGTPVFYSRDPAEGWDGTVGQTPAPAGVYAYSIRFLDRTGNYATKSGSVLLVR</sequence>
<dbReference type="RefSeq" id="WP_132120259.1">
    <property type="nucleotide sequence ID" value="NZ_SMJU01000012.1"/>
</dbReference>
<evidence type="ECO:0000313" key="2">
    <source>
        <dbReference type="EMBL" id="TDB62284.1"/>
    </source>
</evidence>
<keyword evidence="1" id="KW-0732">Signal</keyword>
<dbReference type="EMBL" id="SMJU01000012">
    <property type="protein sequence ID" value="TDB62284.1"/>
    <property type="molecule type" value="Genomic_DNA"/>
</dbReference>
<name>A0A4R4K4D5_9BACT</name>
<organism evidence="2 3">
    <name type="scientific">Arundinibacter roseus</name>
    <dbReference type="NCBI Taxonomy" id="2070510"/>
    <lineage>
        <taxon>Bacteria</taxon>
        <taxon>Pseudomonadati</taxon>
        <taxon>Bacteroidota</taxon>
        <taxon>Cytophagia</taxon>
        <taxon>Cytophagales</taxon>
        <taxon>Spirosomataceae</taxon>
        <taxon>Arundinibacter</taxon>
    </lineage>
</organism>
<dbReference type="Proteomes" id="UP000295706">
    <property type="component" value="Unassembled WGS sequence"/>
</dbReference>
<dbReference type="InterPro" id="IPR026341">
    <property type="entry name" value="T9SS_type_B"/>
</dbReference>
<reference evidence="2 3" key="1">
    <citation type="submission" date="2019-02" db="EMBL/GenBank/DDBJ databases">
        <title>Arundinibacter roseus gen. nov., sp. nov., a new member of the family Cytophagaceae.</title>
        <authorList>
            <person name="Szuroczki S."/>
            <person name="Khayer B."/>
            <person name="Sproer C."/>
            <person name="Toumi M."/>
            <person name="Szabo A."/>
            <person name="Felfoldi T."/>
            <person name="Schumann P."/>
            <person name="Toth E."/>
        </authorList>
    </citation>
    <scope>NUCLEOTIDE SEQUENCE [LARGE SCALE GENOMIC DNA]</scope>
    <source>
        <strain evidence="2 3">DMA-k-7a</strain>
    </source>
</reference>
<feature type="signal peptide" evidence="1">
    <location>
        <begin position="1"/>
        <end position="26"/>
    </location>
</feature>
<accession>A0A4R4K4D5</accession>
<dbReference type="AlphaFoldDB" id="A0A4R4K4D5"/>
<feature type="chain" id="PRO_5020875574" evidence="1">
    <location>
        <begin position="27"/>
        <end position="470"/>
    </location>
</feature>
<dbReference type="NCBIfam" id="TIGR04131">
    <property type="entry name" value="Bac_Flav_CTERM"/>
    <property type="match status" value="1"/>
</dbReference>
<comment type="caution">
    <text evidence="2">The sequence shown here is derived from an EMBL/GenBank/DDBJ whole genome shotgun (WGS) entry which is preliminary data.</text>
</comment>
<evidence type="ECO:0000313" key="3">
    <source>
        <dbReference type="Proteomes" id="UP000295706"/>
    </source>
</evidence>